<gene>
    <name evidence="7" type="primary">LOC108718884</name>
</gene>
<dbReference type="RefSeq" id="XP_018122882.1">
    <property type="nucleotide sequence ID" value="XM_018267393.2"/>
</dbReference>
<dbReference type="PaxDb" id="8355-A0A1L8G0D8"/>
<dbReference type="InterPro" id="IPR016054">
    <property type="entry name" value="LY6_UPA_recep-like"/>
</dbReference>
<accession>A0A1L8G0D8</accession>
<evidence type="ECO:0000256" key="3">
    <source>
        <dbReference type="ARBA" id="ARBA00022729"/>
    </source>
</evidence>
<evidence type="ECO:0000256" key="2">
    <source>
        <dbReference type="ARBA" id="ARBA00022475"/>
    </source>
</evidence>
<dbReference type="PANTHER" id="PTHR16983">
    <property type="entry name" value="UPAR/LY6 DOMAIN-CONTAINING PROTEIN"/>
    <property type="match status" value="1"/>
</dbReference>
<dbReference type="Gene3D" id="2.10.60.10">
    <property type="entry name" value="CD59"/>
    <property type="match status" value="1"/>
</dbReference>
<dbReference type="GeneID" id="108718884"/>
<evidence type="ECO:0000256" key="4">
    <source>
        <dbReference type="ARBA" id="ARBA00023136"/>
    </source>
</evidence>
<comment type="subcellular location">
    <subcellularLocation>
        <location evidence="1">Cell membrane</location>
    </subcellularLocation>
</comment>
<dbReference type="PANTHER" id="PTHR16983:SF13">
    <property type="entry name" value="LYMPHOCYTE ANTIGEN 6E"/>
    <property type="match status" value="1"/>
</dbReference>
<proteinExistence type="predicted"/>
<dbReference type="InterPro" id="IPR051110">
    <property type="entry name" value="Ly-6/neurotoxin-like_GPI-ap"/>
</dbReference>
<name>A0A1L8G0D8_XENLA</name>
<dbReference type="InterPro" id="IPR045860">
    <property type="entry name" value="Snake_toxin-like_sf"/>
</dbReference>
<protein>
    <submittedName>
        <fullName evidence="7">Ly6/PLAUR domain-containing protein 2</fullName>
    </submittedName>
</protein>
<keyword evidence="6" id="KW-1185">Reference proteome</keyword>
<dbReference type="OMA" id="ISKGCTS"/>
<dbReference type="Bgee" id="108718884">
    <property type="expression patterns" value="Expressed in spleen and 8 other cell types or tissues"/>
</dbReference>
<dbReference type="GO" id="GO:0005886">
    <property type="term" value="C:plasma membrane"/>
    <property type="evidence" value="ECO:0007669"/>
    <property type="project" value="UniProtKB-SubCell"/>
</dbReference>
<organism evidence="6 7">
    <name type="scientific">Xenopus laevis</name>
    <name type="common">African clawed frog</name>
    <dbReference type="NCBI Taxonomy" id="8355"/>
    <lineage>
        <taxon>Eukaryota</taxon>
        <taxon>Metazoa</taxon>
        <taxon>Chordata</taxon>
        <taxon>Craniata</taxon>
        <taxon>Vertebrata</taxon>
        <taxon>Euteleostomi</taxon>
        <taxon>Amphibia</taxon>
        <taxon>Batrachia</taxon>
        <taxon>Anura</taxon>
        <taxon>Pipoidea</taxon>
        <taxon>Pipidae</taxon>
        <taxon>Xenopodinae</taxon>
        <taxon>Xenopus</taxon>
        <taxon>Xenopus</taxon>
    </lineage>
</organism>
<keyword evidence="3" id="KW-0732">Signal</keyword>
<evidence type="ECO:0000313" key="7">
    <source>
        <dbReference type="RefSeq" id="XP_018122882.1"/>
    </source>
</evidence>
<dbReference type="KEGG" id="xla:108718884"/>
<keyword evidence="5" id="KW-0325">Glycoprotein</keyword>
<evidence type="ECO:0000256" key="1">
    <source>
        <dbReference type="ARBA" id="ARBA00004236"/>
    </source>
</evidence>
<reference evidence="7" key="1">
    <citation type="submission" date="2025-08" db="UniProtKB">
        <authorList>
            <consortium name="RefSeq"/>
        </authorList>
    </citation>
    <scope>IDENTIFICATION</scope>
    <source>
        <strain evidence="7">J_2021</strain>
        <tissue evidence="7">Erythrocytes</tissue>
    </source>
</reference>
<keyword evidence="2" id="KW-1003">Cell membrane</keyword>
<dbReference type="OrthoDB" id="9900838at2759"/>
<evidence type="ECO:0000256" key="5">
    <source>
        <dbReference type="ARBA" id="ARBA00023180"/>
    </source>
</evidence>
<dbReference type="Proteomes" id="UP000186698">
    <property type="component" value="Chromosome 6L"/>
</dbReference>
<dbReference type="Pfam" id="PF00087">
    <property type="entry name" value="Toxin_TOLIP"/>
    <property type="match status" value="1"/>
</dbReference>
<sequence length="116" mass="11794">MAALKIALLVTALCAGTASSLKCYSCTSQSNNANCKTESSCNIYELFCRTNVVSSSTGLSITKSCATACVPSSTDSTTVSCCASDLCNVSGTPGVKYSSALLALSLGLVLLKNSLQ</sequence>
<evidence type="ECO:0000313" key="6">
    <source>
        <dbReference type="Proteomes" id="UP000186698"/>
    </source>
</evidence>
<dbReference type="SUPFAM" id="SSF57302">
    <property type="entry name" value="Snake toxin-like"/>
    <property type="match status" value="1"/>
</dbReference>
<dbReference type="AlphaFoldDB" id="A0A1L8G0D8"/>
<dbReference type="SMART" id="SM00134">
    <property type="entry name" value="LU"/>
    <property type="match status" value="1"/>
</dbReference>
<keyword evidence="4" id="KW-0472">Membrane</keyword>
<dbReference type="InterPro" id="IPR035076">
    <property type="entry name" value="Toxin/TOLIP"/>
</dbReference>